<evidence type="ECO:0000313" key="3">
    <source>
        <dbReference type="Proteomes" id="UP000199532"/>
    </source>
</evidence>
<protein>
    <submittedName>
        <fullName evidence="2">Uncharacterized protein</fullName>
    </submittedName>
</protein>
<reference evidence="2 3" key="1">
    <citation type="submission" date="2016-10" db="EMBL/GenBank/DDBJ databases">
        <authorList>
            <person name="de Groot N.N."/>
        </authorList>
    </citation>
    <scope>NUCLEOTIDE SEQUENCE [LARGE SCALE GENOMIC DNA]</scope>
    <source>
        <strain evidence="2 3">DSM 19938</strain>
    </source>
</reference>
<dbReference type="EMBL" id="FNXY01000003">
    <property type="protein sequence ID" value="SEI75356.1"/>
    <property type="molecule type" value="Genomic_DNA"/>
</dbReference>
<dbReference type="RefSeq" id="WP_090335045.1">
    <property type="nucleotide sequence ID" value="NZ_FNXY01000003.1"/>
</dbReference>
<dbReference type="Proteomes" id="UP000199532">
    <property type="component" value="Unassembled WGS sequence"/>
</dbReference>
<feature type="transmembrane region" description="Helical" evidence="1">
    <location>
        <begin position="26"/>
        <end position="49"/>
    </location>
</feature>
<keyword evidence="3" id="KW-1185">Reference proteome</keyword>
<sequence>MKTYKNTSSTNVMADLLTFMQVLGNLFIAAILFSALIFTTIYYILGYVVKEIKLTPLLKKGINFRRR</sequence>
<accession>A0A1H6T7V5</accession>
<evidence type="ECO:0000313" key="2">
    <source>
        <dbReference type="EMBL" id="SEI75356.1"/>
    </source>
</evidence>
<organism evidence="2 3">
    <name type="scientific">Dyadobacter koreensis</name>
    <dbReference type="NCBI Taxonomy" id="408657"/>
    <lineage>
        <taxon>Bacteria</taxon>
        <taxon>Pseudomonadati</taxon>
        <taxon>Bacteroidota</taxon>
        <taxon>Cytophagia</taxon>
        <taxon>Cytophagales</taxon>
        <taxon>Spirosomataceae</taxon>
        <taxon>Dyadobacter</taxon>
    </lineage>
</organism>
<name>A0A1H6T7V5_9BACT</name>
<keyword evidence="1" id="KW-0472">Membrane</keyword>
<proteinExistence type="predicted"/>
<evidence type="ECO:0000256" key="1">
    <source>
        <dbReference type="SAM" id="Phobius"/>
    </source>
</evidence>
<keyword evidence="1" id="KW-0812">Transmembrane</keyword>
<gene>
    <name evidence="2" type="ORF">SAMN04487995_2031</name>
</gene>
<keyword evidence="1" id="KW-1133">Transmembrane helix</keyword>
<dbReference type="AlphaFoldDB" id="A0A1H6T7V5"/>